<sequence length="129" mass="14848">MWKERDTRNSFKKLGWYMPEEFMGGNLFQWIVELHSFDEMLPIADDMKDSRKLDSTLFKIVSHLICFPSDYPLGPPLLRIIMPRFLQFMPGGGGHVQEADRFAPPPGGSQTTISRSNSQSQTWILDRQG</sequence>
<feature type="compositionally biased region" description="Polar residues" evidence="1">
    <location>
        <begin position="108"/>
        <end position="123"/>
    </location>
</feature>
<dbReference type="HOGENOM" id="CLU_160138_0_0_1"/>
<protein>
    <submittedName>
        <fullName evidence="2">Uncharacterized protein</fullName>
    </submittedName>
</protein>
<reference evidence="2 3" key="1">
    <citation type="submission" date="2014-04" db="EMBL/GenBank/DDBJ databases">
        <title>Evolutionary Origins and Diversification of the Mycorrhizal Mutualists.</title>
        <authorList>
            <consortium name="DOE Joint Genome Institute"/>
            <consortium name="Mycorrhizal Genomics Consortium"/>
            <person name="Kohler A."/>
            <person name="Kuo A."/>
            <person name="Nagy L.G."/>
            <person name="Floudas D."/>
            <person name="Copeland A."/>
            <person name="Barry K.W."/>
            <person name="Cichocki N."/>
            <person name="Veneault-Fourrey C."/>
            <person name="LaButti K."/>
            <person name="Lindquist E.A."/>
            <person name="Lipzen A."/>
            <person name="Lundell T."/>
            <person name="Morin E."/>
            <person name="Murat C."/>
            <person name="Riley R."/>
            <person name="Ohm R."/>
            <person name="Sun H."/>
            <person name="Tunlid A."/>
            <person name="Henrissat B."/>
            <person name="Grigoriev I.V."/>
            <person name="Hibbett D.S."/>
            <person name="Martin F."/>
        </authorList>
    </citation>
    <scope>NUCLEOTIDE SEQUENCE [LARGE SCALE GENOMIC DNA]</scope>
    <source>
        <strain evidence="2 3">FD-317 M1</strain>
    </source>
</reference>
<proteinExistence type="predicted"/>
<feature type="region of interest" description="Disordered" evidence="1">
    <location>
        <begin position="93"/>
        <end position="129"/>
    </location>
</feature>
<dbReference type="InterPro" id="IPR016135">
    <property type="entry name" value="UBQ-conjugating_enzyme/RWD"/>
</dbReference>
<dbReference type="EMBL" id="KN834765">
    <property type="protein sequence ID" value="KIK63260.1"/>
    <property type="molecule type" value="Genomic_DNA"/>
</dbReference>
<gene>
    <name evidence="2" type="ORF">GYMLUDRAFT_487055</name>
</gene>
<dbReference type="OrthoDB" id="3038098at2759"/>
<evidence type="ECO:0000313" key="3">
    <source>
        <dbReference type="Proteomes" id="UP000053593"/>
    </source>
</evidence>
<accession>A0A0D0BH08</accession>
<evidence type="ECO:0000256" key="1">
    <source>
        <dbReference type="SAM" id="MobiDB-lite"/>
    </source>
</evidence>
<dbReference type="SUPFAM" id="SSF54495">
    <property type="entry name" value="UBC-like"/>
    <property type="match status" value="1"/>
</dbReference>
<dbReference type="Gene3D" id="3.10.110.10">
    <property type="entry name" value="Ubiquitin Conjugating Enzyme"/>
    <property type="match status" value="1"/>
</dbReference>
<organism evidence="2 3">
    <name type="scientific">Collybiopsis luxurians FD-317 M1</name>
    <dbReference type="NCBI Taxonomy" id="944289"/>
    <lineage>
        <taxon>Eukaryota</taxon>
        <taxon>Fungi</taxon>
        <taxon>Dikarya</taxon>
        <taxon>Basidiomycota</taxon>
        <taxon>Agaricomycotina</taxon>
        <taxon>Agaricomycetes</taxon>
        <taxon>Agaricomycetidae</taxon>
        <taxon>Agaricales</taxon>
        <taxon>Marasmiineae</taxon>
        <taxon>Omphalotaceae</taxon>
        <taxon>Collybiopsis</taxon>
        <taxon>Collybiopsis luxurians</taxon>
    </lineage>
</organism>
<dbReference type="AlphaFoldDB" id="A0A0D0BH08"/>
<keyword evidence="3" id="KW-1185">Reference proteome</keyword>
<dbReference type="Proteomes" id="UP000053593">
    <property type="component" value="Unassembled WGS sequence"/>
</dbReference>
<name>A0A0D0BH08_9AGAR</name>
<evidence type="ECO:0000313" key="2">
    <source>
        <dbReference type="EMBL" id="KIK63260.1"/>
    </source>
</evidence>